<evidence type="ECO:0000256" key="2">
    <source>
        <dbReference type="ARBA" id="ARBA00022679"/>
    </source>
</evidence>
<dbReference type="EnsemblMetazoa" id="AALFPA23_003740.R4323">
    <property type="protein sequence ID" value="AALFPA23_003740.P4323"/>
    <property type="gene ID" value="AALFPA23_003740"/>
</dbReference>
<dbReference type="PANTHER" id="PTHR37984:SF5">
    <property type="entry name" value="PROTEIN NYNRIN-LIKE"/>
    <property type="match status" value="1"/>
</dbReference>
<dbReference type="InterPro" id="IPR001584">
    <property type="entry name" value="Integrase_cat-core"/>
</dbReference>
<dbReference type="PANTHER" id="PTHR37984">
    <property type="entry name" value="PROTEIN CBG26694"/>
    <property type="match status" value="1"/>
</dbReference>
<keyword evidence="4" id="KW-0540">Nuclease</keyword>
<proteinExistence type="predicted"/>
<dbReference type="InterPro" id="IPR012337">
    <property type="entry name" value="RNaseH-like_sf"/>
</dbReference>
<dbReference type="InterPro" id="IPR050951">
    <property type="entry name" value="Retrovirus_Pol_polyprotein"/>
</dbReference>
<evidence type="ECO:0000256" key="8">
    <source>
        <dbReference type="SAM" id="MobiDB-lite"/>
    </source>
</evidence>
<feature type="region of interest" description="Disordered" evidence="8">
    <location>
        <begin position="648"/>
        <end position="695"/>
    </location>
</feature>
<dbReference type="GeneID" id="134291336"/>
<evidence type="ECO:0000256" key="6">
    <source>
        <dbReference type="ARBA" id="ARBA00022801"/>
    </source>
</evidence>
<evidence type="ECO:0000259" key="9">
    <source>
        <dbReference type="PROSITE" id="PS50994"/>
    </source>
</evidence>
<dbReference type="InterPro" id="IPR036397">
    <property type="entry name" value="RNaseH_sf"/>
</dbReference>
<keyword evidence="3" id="KW-0548">Nucleotidyltransferase</keyword>
<feature type="domain" description="Integrase catalytic" evidence="9">
    <location>
        <begin position="365"/>
        <end position="520"/>
    </location>
</feature>
<dbReference type="RefSeq" id="XP_062714955.1">
    <property type="nucleotide sequence ID" value="XM_062858971.1"/>
</dbReference>
<evidence type="ECO:0000313" key="10">
    <source>
        <dbReference type="EnsemblMetazoa" id="AALFPA23_003740.P4323"/>
    </source>
</evidence>
<evidence type="ECO:0000256" key="7">
    <source>
        <dbReference type="ARBA" id="ARBA00022918"/>
    </source>
</evidence>
<reference evidence="10" key="2">
    <citation type="submission" date="2025-05" db="UniProtKB">
        <authorList>
            <consortium name="EnsemblMetazoa"/>
        </authorList>
    </citation>
    <scope>IDENTIFICATION</scope>
    <source>
        <strain evidence="10">Foshan</strain>
    </source>
</reference>
<name>A0ABM1XXG8_AEDAL</name>
<keyword evidence="2" id="KW-0808">Transferase</keyword>
<reference evidence="11" key="1">
    <citation type="journal article" date="2015" name="Proc. Natl. Acad. Sci. U.S.A.">
        <title>Genome sequence of the Asian Tiger mosquito, Aedes albopictus, reveals insights into its biology, genetics, and evolution.</title>
        <authorList>
            <person name="Chen X.G."/>
            <person name="Jiang X."/>
            <person name="Gu J."/>
            <person name="Xu M."/>
            <person name="Wu Y."/>
            <person name="Deng Y."/>
            <person name="Zhang C."/>
            <person name="Bonizzoni M."/>
            <person name="Dermauw W."/>
            <person name="Vontas J."/>
            <person name="Armbruster P."/>
            <person name="Huang X."/>
            <person name="Yang Y."/>
            <person name="Zhang H."/>
            <person name="He W."/>
            <person name="Peng H."/>
            <person name="Liu Y."/>
            <person name="Wu K."/>
            <person name="Chen J."/>
            <person name="Lirakis M."/>
            <person name="Topalis P."/>
            <person name="Van Leeuwen T."/>
            <person name="Hall A.B."/>
            <person name="Jiang X."/>
            <person name="Thorpe C."/>
            <person name="Mueller R.L."/>
            <person name="Sun C."/>
            <person name="Waterhouse R.M."/>
            <person name="Yan G."/>
            <person name="Tu Z.J."/>
            <person name="Fang X."/>
            <person name="James A.A."/>
        </authorList>
    </citation>
    <scope>NUCLEOTIDE SEQUENCE [LARGE SCALE GENOMIC DNA]</scope>
    <source>
        <strain evidence="11">Foshan</strain>
    </source>
</reference>
<protein>
    <recommendedName>
        <fullName evidence="1">RNA-directed DNA polymerase</fullName>
        <ecNumber evidence="1">2.7.7.49</ecNumber>
    </recommendedName>
</protein>
<dbReference type="PROSITE" id="PS50994">
    <property type="entry name" value="INTEGRASE"/>
    <property type="match status" value="1"/>
</dbReference>
<dbReference type="Gene3D" id="3.30.70.270">
    <property type="match status" value="1"/>
</dbReference>
<keyword evidence="5" id="KW-0255">Endonuclease</keyword>
<keyword evidence="6" id="KW-0378">Hydrolase</keyword>
<dbReference type="Gene3D" id="3.30.420.10">
    <property type="entry name" value="Ribonuclease H-like superfamily/Ribonuclease H"/>
    <property type="match status" value="1"/>
</dbReference>
<dbReference type="InterPro" id="IPR043502">
    <property type="entry name" value="DNA/RNA_pol_sf"/>
</dbReference>
<dbReference type="SUPFAM" id="SSF53098">
    <property type="entry name" value="Ribonuclease H-like"/>
    <property type="match status" value="1"/>
</dbReference>
<evidence type="ECO:0000256" key="1">
    <source>
        <dbReference type="ARBA" id="ARBA00012493"/>
    </source>
</evidence>
<dbReference type="Gene3D" id="1.10.340.70">
    <property type="match status" value="1"/>
</dbReference>
<evidence type="ECO:0000256" key="4">
    <source>
        <dbReference type="ARBA" id="ARBA00022722"/>
    </source>
</evidence>
<sequence length="707" mass="81590">MPPPKDVKQLRSYLGAINYYGRFVKQMKELRAPLDNLLKKDARWNWSSECQQSFDKFKSILCSKLLLTHFDPTKEIIVAADASKYGLGAVIMHRFPSGEIKAIAHASRSLTSAEANYGQIEKEALALIFGVTRFHKMLYGRRFILQTDHQPLIKIFGSKKGIPVYTANRLQRWALTLLLYDFEIQHVSTDKFGCADVLSRLMSTQSRPDEDYVLAAIHVENEVKAVISDTMSKLPITFNMIVAETRKDQVLQQVMQFLKEGWSVNGKKITDPAVRKFHARRDGLQIVDNCLMFGDRIVVPEKFRKQVIRQLHKGHPGMDRMKSLARSYVYWPNIDEDVQQFVRECRSCAEAAKAPTKTTLESWPMCTQPMQRIHIDYAGPINGYHYLVIVDAYSKWPEIFRTRNITTTATLEILRETFARYGNPETLVSDNGTQFTSEQFQQFCQENGINHMRTAPYHPQSNGQAERFVDSLKRGLKKLSGGENTPTIEHLQTFLFAYRNTPNKCTPQSRTPAQMFLGRPARTAMDLLKKSTCEPKQCNEKQNMLFNKQHGATKREFQPGDLIYAEYHKNNNKSWIPGRIVERKGSVNYNVFLHLGSREKLIRSHTNQLRYRFDAEEPSASQPIQLPWQILLEEHKEFPEFEEDVVHEDQRCDTPEPAPPQANIEPNDEVAQEVQPIQRQEQPVNSEPERPLRSRKLPAWLAPYDIF</sequence>
<dbReference type="Proteomes" id="UP000069940">
    <property type="component" value="Unassembled WGS sequence"/>
</dbReference>
<dbReference type="EC" id="2.7.7.49" evidence="1"/>
<accession>A0ABM1XXG8</accession>
<keyword evidence="11" id="KW-1185">Reference proteome</keyword>
<evidence type="ECO:0000256" key="3">
    <source>
        <dbReference type="ARBA" id="ARBA00022695"/>
    </source>
</evidence>
<feature type="compositionally biased region" description="Polar residues" evidence="8">
    <location>
        <begin position="675"/>
        <end position="685"/>
    </location>
</feature>
<dbReference type="InterPro" id="IPR041588">
    <property type="entry name" value="Integrase_H2C2"/>
</dbReference>
<dbReference type="InterPro" id="IPR043128">
    <property type="entry name" value="Rev_trsase/Diguanyl_cyclase"/>
</dbReference>
<organism evidence="10 11">
    <name type="scientific">Aedes albopictus</name>
    <name type="common">Asian tiger mosquito</name>
    <name type="synonym">Stegomyia albopicta</name>
    <dbReference type="NCBI Taxonomy" id="7160"/>
    <lineage>
        <taxon>Eukaryota</taxon>
        <taxon>Metazoa</taxon>
        <taxon>Ecdysozoa</taxon>
        <taxon>Arthropoda</taxon>
        <taxon>Hexapoda</taxon>
        <taxon>Insecta</taxon>
        <taxon>Pterygota</taxon>
        <taxon>Neoptera</taxon>
        <taxon>Endopterygota</taxon>
        <taxon>Diptera</taxon>
        <taxon>Nematocera</taxon>
        <taxon>Culicoidea</taxon>
        <taxon>Culicidae</taxon>
        <taxon>Culicinae</taxon>
        <taxon>Aedini</taxon>
        <taxon>Aedes</taxon>
        <taxon>Stegomyia</taxon>
    </lineage>
</organism>
<keyword evidence="7" id="KW-0695">RNA-directed DNA polymerase</keyword>
<dbReference type="CDD" id="cd09274">
    <property type="entry name" value="RNase_HI_RT_Ty3"/>
    <property type="match status" value="1"/>
</dbReference>
<dbReference type="Pfam" id="PF17921">
    <property type="entry name" value="Integrase_H2C2"/>
    <property type="match status" value="1"/>
</dbReference>
<dbReference type="Pfam" id="PF00665">
    <property type="entry name" value="rve"/>
    <property type="match status" value="1"/>
</dbReference>
<dbReference type="SUPFAM" id="SSF56672">
    <property type="entry name" value="DNA/RNA polymerases"/>
    <property type="match status" value="1"/>
</dbReference>
<evidence type="ECO:0000313" key="11">
    <source>
        <dbReference type="Proteomes" id="UP000069940"/>
    </source>
</evidence>
<evidence type="ECO:0000256" key="5">
    <source>
        <dbReference type="ARBA" id="ARBA00022759"/>
    </source>
</evidence>
<dbReference type="InterPro" id="IPR041373">
    <property type="entry name" value="RT_RNaseH"/>
</dbReference>
<dbReference type="Pfam" id="PF17917">
    <property type="entry name" value="RT_RNaseH"/>
    <property type="match status" value="1"/>
</dbReference>